<feature type="transmembrane region" description="Helical" evidence="1">
    <location>
        <begin position="145"/>
        <end position="161"/>
    </location>
</feature>
<dbReference type="RefSeq" id="WP_047884570.1">
    <property type="nucleotide sequence ID" value="NZ_CP071326.1"/>
</dbReference>
<keyword evidence="4" id="KW-1185">Reference proteome</keyword>
<feature type="transmembrane region" description="Helical" evidence="1">
    <location>
        <begin position="168"/>
        <end position="190"/>
    </location>
</feature>
<feature type="transmembrane region" description="Helical" evidence="1">
    <location>
        <begin position="326"/>
        <end position="347"/>
    </location>
</feature>
<dbReference type="Proteomes" id="UP000035909">
    <property type="component" value="Unassembled WGS sequence"/>
</dbReference>
<feature type="domain" description="DUF112" evidence="2">
    <location>
        <begin position="18"/>
        <end position="443"/>
    </location>
</feature>
<feature type="transmembrane region" description="Helical" evidence="1">
    <location>
        <begin position="359"/>
        <end position="383"/>
    </location>
</feature>
<dbReference type="PATRIC" id="fig|320778.3.peg.1643"/>
<dbReference type="EMBL" id="LDOU01000006">
    <property type="protein sequence ID" value="KLV10405.1"/>
    <property type="molecule type" value="Genomic_DNA"/>
</dbReference>
<feature type="transmembrane region" description="Helical" evidence="1">
    <location>
        <begin position="261"/>
        <end position="282"/>
    </location>
</feature>
<dbReference type="Pfam" id="PF01970">
    <property type="entry name" value="TctA"/>
    <property type="match status" value="1"/>
</dbReference>
<accession>A0A0J1HFL3</accession>
<dbReference type="AlphaFoldDB" id="A0A0J1HFL3"/>
<dbReference type="InterPro" id="IPR002823">
    <property type="entry name" value="DUF112_TM"/>
</dbReference>
<evidence type="ECO:0000259" key="2">
    <source>
        <dbReference type="Pfam" id="PF01970"/>
    </source>
</evidence>
<feature type="transmembrane region" description="Helical" evidence="1">
    <location>
        <begin position="395"/>
        <end position="416"/>
    </location>
</feature>
<keyword evidence="1" id="KW-1133">Transmembrane helix</keyword>
<dbReference type="OrthoDB" id="9781349at2"/>
<proteinExistence type="predicted"/>
<gene>
    <name evidence="3" type="ORF">ABT57_07595</name>
</gene>
<feature type="transmembrane region" description="Helical" evidence="1">
    <location>
        <begin position="474"/>
        <end position="495"/>
    </location>
</feature>
<evidence type="ECO:0000313" key="3">
    <source>
        <dbReference type="EMBL" id="KLV10405.1"/>
    </source>
</evidence>
<feature type="transmembrane region" description="Helical" evidence="1">
    <location>
        <begin position="108"/>
        <end position="133"/>
    </location>
</feature>
<dbReference type="PANTHER" id="PTHR35342:SF5">
    <property type="entry name" value="TRICARBOXYLIC TRANSPORT PROTEIN"/>
    <property type="match status" value="1"/>
</dbReference>
<feature type="transmembrane region" description="Helical" evidence="1">
    <location>
        <begin position="423"/>
        <end position="447"/>
    </location>
</feature>
<dbReference type="STRING" id="320778.ABT57_07595"/>
<evidence type="ECO:0000313" key="4">
    <source>
        <dbReference type="Proteomes" id="UP000035909"/>
    </source>
</evidence>
<comment type="caution">
    <text evidence="3">The sequence shown here is derived from an EMBL/GenBank/DDBJ whole genome shotgun (WGS) entry which is preliminary data.</text>
</comment>
<name>A0A0J1HFL3_9GAMM</name>
<organism evidence="3 4">
    <name type="scientific">Photobacterium ganghwense</name>
    <dbReference type="NCBI Taxonomy" id="320778"/>
    <lineage>
        <taxon>Bacteria</taxon>
        <taxon>Pseudomonadati</taxon>
        <taxon>Pseudomonadota</taxon>
        <taxon>Gammaproteobacteria</taxon>
        <taxon>Vibrionales</taxon>
        <taxon>Vibrionaceae</taxon>
        <taxon>Photobacterium</taxon>
    </lineage>
</organism>
<sequence>MFDGMMSGLTTAFMPFNLLMVVVGCFAGTFIGMLPGLGPISAIALMIPITYGLDPSSGIILMAGVYYGAIFGGSTSSILINAPGCASTVVTAFDGYPLAQKNQAGKALALAAYSSFTGGTVGAIILLFAAPALAKVSLSFQSSDYFALMVLGLTAVAAFSGKGQVLKALMMTVFGLMIAMVGNDVMTGIPRFTFDNINLIDGISFLLLAMATFALTEVIMTVLRGEHKEEEPQMDMNSLGSMKLNKEEVKHVAPTIARSSVFGFLVGVLPGAGATIASFLSYGMERNLAPKAEKAKFGKGALRGLAAPESANNAASTGSFVPLLTLGIPGSGTTAIMLGALIAYGIQPGPRLFVDNPDVFWSVIISMYFGNLVLLILNLPLIPYISRLLVIPRPILIPLILFFSITGVYLVSFNAFDIHMMVIITVIATFLKLLNFPMAPMLLGFILGDILEKNLSRSLTLSDGSYSFLWERPLTLSIMIIAALALLMPLVTAVLEKRKQKSAQATLTELNDGEARLKAGE</sequence>
<protein>
    <submittedName>
        <fullName evidence="3">Tripartite tricarboxylate transporter TctA</fullName>
    </submittedName>
</protein>
<keyword evidence="1" id="KW-0472">Membrane</keyword>
<evidence type="ECO:0000256" key="1">
    <source>
        <dbReference type="SAM" id="Phobius"/>
    </source>
</evidence>
<dbReference type="PANTHER" id="PTHR35342">
    <property type="entry name" value="TRICARBOXYLIC TRANSPORT PROTEIN"/>
    <property type="match status" value="1"/>
</dbReference>
<feature type="transmembrane region" description="Helical" evidence="1">
    <location>
        <begin position="202"/>
        <end position="223"/>
    </location>
</feature>
<reference evidence="3 4" key="1">
    <citation type="submission" date="2015-05" db="EMBL/GenBank/DDBJ databases">
        <title>Photobacterium galathea sp. nov.</title>
        <authorList>
            <person name="Machado H."/>
            <person name="Gram L."/>
        </authorList>
    </citation>
    <scope>NUCLEOTIDE SEQUENCE [LARGE SCALE GENOMIC DNA]</scope>
    <source>
        <strain evidence="3 4">DSM 22954</strain>
    </source>
</reference>
<keyword evidence="1" id="KW-0812">Transmembrane</keyword>